<protein>
    <submittedName>
        <fullName evidence="1">DUF4160 domain-containing protein</fullName>
    </submittedName>
</protein>
<evidence type="ECO:0000313" key="2">
    <source>
        <dbReference type="Proteomes" id="UP000516013"/>
    </source>
</evidence>
<dbReference type="AlphaFoldDB" id="A0A7H0F1I1"/>
<organism evidence="1 2">
    <name type="scientific">Cylindrospermopsis curvispora GIHE-G1</name>
    <dbReference type="NCBI Taxonomy" id="2666332"/>
    <lineage>
        <taxon>Bacteria</taxon>
        <taxon>Bacillati</taxon>
        <taxon>Cyanobacteriota</taxon>
        <taxon>Cyanophyceae</taxon>
        <taxon>Nostocales</taxon>
        <taxon>Aphanizomenonaceae</taxon>
        <taxon>Cylindrospermopsis</taxon>
    </lineage>
</organism>
<dbReference type="KEGG" id="ccur:IAR63_01995"/>
<dbReference type="Pfam" id="PF13711">
    <property type="entry name" value="DUF4160"/>
    <property type="match status" value="1"/>
</dbReference>
<dbReference type="InterPro" id="IPR025427">
    <property type="entry name" value="DUF4160"/>
</dbReference>
<dbReference type="EMBL" id="CP060822">
    <property type="protein sequence ID" value="QNP29897.1"/>
    <property type="molecule type" value="Genomic_DNA"/>
</dbReference>
<dbReference type="Proteomes" id="UP000516013">
    <property type="component" value="Chromosome"/>
</dbReference>
<keyword evidence="2" id="KW-1185">Reference proteome</keyword>
<name>A0A7H0F1I1_9CYAN</name>
<accession>A0A7H0F1I1</accession>
<reference evidence="1 2" key="1">
    <citation type="submission" date="2020-08" db="EMBL/GenBank/DDBJ databases">
        <title>Complete genome sequence of Raphidiopsis curvispora isolated from drinking water reservoir in South Korea.</title>
        <authorList>
            <person name="Jeong J."/>
        </authorList>
    </citation>
    <scope>NUCLEOTIDE SEQUENCE [LARGE SCALE GENOMIC DNA]</scope>
    <source>
        <strain evidence="1 2">GIHE-G1</strain>
    </source>
</reference>
<evidence type="ECO:0000313" key="1">
    <source>
        <dbReference type="EMBL" id="QNP29897.1"/>
    </source>
</evidence>
<sequence length="89" mass="10252">MPTISMFYGLIIRMFFTDIQQHNLPHLHVEYQGAEAVVSIPDGEIVQGVLPPKKLRMLQAWIVIHEEELMADWSLAVKGEPIFKIEPLR</sequence>
<proteinExistence type="predicted"/>
<dbReference type="RefSeq" id="WP_187706390.1">
    <property type="nucleotide sequence ID" value="NZ_CP060822.1"/>
</dbReference>
<gene>
    <name evidence="1" type="ORF">IAR63_01995</name>
</gene>